<keyword evidence="3" id="KW-1185">Reference proteome</keyword>
<dbReference type="RefSeq" id="WP_046487790.1">
    <property type="nucleotide sequence ID" value="NZ_LN827929.1"/>
</dbReference>
<dbReference type="OrthoDB" id="7974158at2"/>
<feature type="chain" id="PRO_5002303473" description="Phytase-like domain-containing protein" evidence="1">
    <location>
        <begin position="21"/>
        <end position="445"/>
    </location>
</feature>
<reference evidence="3" key="1">
    <citation type="submission" date="2014-12" db="EMBL/GenBank/DDBJ databases">
        <authorList>
            <person name="Salcher M.M."/>
        </authorList>
    </citation>
    <scope>NUCLEOTIDE SEQUENCE [LARGE SCALE GENOMIC DNA]</scope>
    <source>
        <strain evidence="3">MMS-10A-171</strain>
    </source>
</reference>
<name>A0A0D6EW52_9PROT</name>
<evidence type="ECO:0000313" key="2">
    <source>
        <dbReference type="EMBL" id="CEZ19503.1"/>
    </source>
</evidence>
<sequence>MKLLLKALFVTIVFSSNVISAPAYIIPSLPGWQVQPIITVGEVAANGYAMAGVPDGLGVFTNNDGTFSLLMNHEIAHDKGIARAHGEKGAFVSRWVIDIESLKVKSGTDLIKSTVPAGLNFNRFCSADLPPSSAFYNVATRKGYNGQLFLNGEEDKAGGRAFAHSLEGISYLMPDFGHIAWENLLANPSSQDRTLVIGLDDIQDGLLLVYMGNKTTVGNPVEQSGLIGGQLYAIKVTNERFSLVPLKAMASLDGKTLREEAKKLGATGFARPEDGAWDALDASKFWFATTDKIGGDSRLNQLIFDDISNPLHGGRISSPLSAQSIGAEMFDNLVVDGDGRVLVQEDPGENNRLAAIWMYEPAVNKTTKLFESNPELFKPGAVDFMTIDEEHSGIVEITSLLQKASWFDVKRRYYLGTTQAHLDHKDTKLVEHGQLWLISGPSIKN</sequence>
<feature type="signal peptide" evidence="1">
    <location>
        <begin position="1"/>
        <end position="20"/>
    </location>
</feature>
<gene>
    <name evidence="2" type="ORF">BN1208_0617</name>
</gene>
<evidence type="ECO:0000313" key="3">
    <source>
        <dbReference type="Proteomes" id="UP000064007"/>
    </source>
</evidence>
<proteinExistence type="predicted"/>
<evidence type="ECO:0000256" key="1">
    <source>
        <dbReference type="SAM" id="SignalP"/>
    </source>
</evidence>
<dbReference type="Proteomes" id="UP000064007">
    <property type="component" value="Chromosome 1"/>
</dbReference>
<organism evidence="2 3">
    <name type="scientific">Candidatus Methylopumilus planktonicus</name>
    <dbReference type="NCBI Taxonomy" id="1581557"/>
    <lineage>
        <taxon>Bacteria</taxon>
        <taxon>Pseudomonadati</taxon>
        <taxon>Pseudomonadota</taxon>
        <taxon>Betaproteobacteria</taxon>
        <taxon>Nitrosomonadales</taxon>
        <taxon>Methylophilaceae</taxon>
        <taxon>Candidatus Methylopumilus</taxon>
    </lineage>
</organism>
<protein>
    <recommendedName>
        <fullName evidence="4">Phytase-like domain-containing protein</fullName>
    </recommendedName>
</protein>
<dbReference type="EMBL" id="LN827929">
    <property type="protein sequence ID" value="CEZ19503.1"/>
    <property type="molecule type" value="Genomic_DNA"/>
</dbReference>
<accession>A0A0D6EW52</accession>
<keyword evidence="1" id="KW-0732">Signal</keyword>
<dbReference type="STRING" id="1581557.BN1208_0617"/>
<dbReference type="KEGG" id="mbat:BN1208_0617"/>
<evidence type="ECO:0008006" key="4">
    <source>
        <dbReference type="Google" id="ProtNLM"/>
    </source>
</evidence>
<dbReference type="HOGENOM" id="CLU_040772_0_0_4"/>
<dbReference type="AlphaFoldDB" id="A0A0D6EW52"/>